<reference evidence="2 3" key="1">
    <citation type="journal article" date="2015" name="Proc. Natl. Acad. Sci. U.S.A.">
        <title>The resurrection genome of Boea hygrometrica: A blueprint for survival of dehydration.</title>
        <authorList>
            <person name="Xiao L."/>
            <person name="Yang G."/>
            <person name="Zhang L."/>
            <person name="Yang X."/>
            <person name="Zhao S."/>
            <person name="Ji Z."/>
            <person name="Zhou Q."/>
            <person name="Hu M."/>
            <person name="Wang Y."/>
            <person name="Chen M."/>
            <person name="Xu Y."/>
            <person name="Jin H."/>
            <person name="Xiao X."/>
            <person name="Hu G."/>
            <person name="Bao F."/>
            <person name="Hu Y."/>
            <person name="Wan P."/>
            <person name="Li L."/>
            <person name="Deng X."/>
            <person name="Kuang T."/>
            <person name="Xiang C."/>
            <person name="Zhu J.K."/>
            <person name="Oliver M.J."/>
            <person name="He Y."/>
        </authorList>
    </citation>
    <scope>NUCLEOTIDE SEQUENCE [LARGE SCALE GENOMIC DNA]</scope>
    <source>
        <strain evidence="3">cv. XS01</strain>
    </source>
</reference>
<dbReference type="AlphaFoldDB" id="A0A2Z7BJ24"/>
<gene>
    <name evidence="2" type="ORF">F511_25162</name>
</gene>
<sequence length="357" mass="40647">MGNADPNHTKQENRYEVKPQYEERITHLIMKHAIINAMKCMKAIKDRIARPVYQLAIISIEPLYHAQQVSRWKSSVQDIQGPSTHHSSVVFRYNKSVGHHSEDSVGLFRHDKSVGQSQRGSQTGHQINLSIRLKIAPDMTTFFTTMSDKCYNAPELVKEDLLYHFGFSRKGVQLVGYLGITPSSRNRVIAMVWGGEAINRLTRARREVASSRQSLDELLEHHMELEKQLAELEAIRAEERRASEAGKRVLEAKKEALEAEKKALEAELADTRARAKGEIQILRSKNERLKGEAEIAWGLGKDEFLKSTEFDDLCAENSLAFLKCSFKDFLAHFRANGYIEEEHPPHSSVLLGPRRYA</sequence>
<accession>A0A2Z7BJ24</accession>
<evidence type="ECO:0000256" key="1">
    <source>
        <dbReference type="SAM" id="Coils"/>
    </source>
</evidence>
<keyword evidence="3" id="KW-1185">Reference proteome</keyword>
<evidence type="ECO:0000313" key="2">
    <source>
        <dbReference type="EMBL" id="KZV34067.1"/>
    </source>
</evidence>
<dbReference type="EMBL" id="KV005643">
    <property type="protein sequence ID" value="KZV34067.1"/>
    <property type="molecule type" value="Genomic_DNA"/>
</dbReference>
<proteinExistence type="predicted"/>
<organism evidence="2 3">
    <name type="scientific">Dorcoceras hygrometricum</name>
    <dbReference type="NCBI Taxonomy" id="472368"/>
    <lineage>
        <taxon>Eukaryota</taxon>
        <taxon>Viridiplantae</taxon>
        <taxon>Streptophyta</taxon>
        <taxon>Embryophyta</taxon>
        <taxon>Tracheophyta</taxon>
        <taxon>Spermatophyta</taxon>
        <taxon>Magnoliopsida</taxon>
        <taxon>eudicotyledons</taxon>
        <taxon>Gunneridae</taxon>
        <taxon>Pentapetalae</taxon>
        <taxon>asterids</taxon>
        <taxon>lamiids</taxon>
        <taxon>Lamiales</taxon>
        <taxon>Gesneriaceae</taxon>
        <taxon>Didymocarpoideae</taxon>
        <taxon>Trichosporeae</taxon>
        <taxon>Loxocarpinae</taxon>
        <taxon>Dorcoceras</taxon>
    </lineage>
</organism>
<keyword evidence="1" id="KW-0175">Coiled coil</keyword>
<evidence type="ECO:0000313" key="3">
    <source>
        <dbReference type="Proteomes" id="UP000250235"/>
    </source>
</evidence>
<name>A0A2Z7BJ24_9LAMI</name>
<feature type="coiled-coil region" evidence="1">
    <location>
        <begin position="201"/>
        <end position="292"/>
    </location>
</feature>
<protein>
    <submittedName>
        <fullName evidence="2">Uncharacterized protein</fullName>
    </submittedName>
</protein>
<dbReference type="Proteomes" id="UP000250235">
    <property type="component" value="Unassembled WGS sequence"/>
</dbReference>